<dbReference type="Proteomes" id="UP000255515">
    <property type="component" value="Unassembled WGS sequence"/>
</dbReference>
<accession>A0A376C097</accession>
<protein>
    <submittedName>
        <fullName evidence="1">Uncharacterized protein</fullName>
    </submittedName>
</protein>
<evidence type="ECO:0000313" key="1">
    <source>
        <dbReference type="EMBL" id="SSZ47154.1"/>
    </source>
</evidence>
<name>A0A376C097_9FLAO</name>
<organism evidence="1 2">
    <name type="scientific">Bergeyella zoohelcum</name>
    <dbReference type="NCBI Taxonomy" id="1015"/>
    <lineage>
        <taxon>Bacteria</taxon>
        <taxon>Pseudomonadati</taxon>
        <taxon>Bacteroidota</taxon>
        <taxon>Flavobacteriia</taxon>
        <taxon>Flavobacteriales</taxon>
        <taxon>Weeksellaceae</taxon>
        <taxon>Bergeyella</taxon>
    </lineage>
</organism>
<evidence type="ECO:0000313" key="2">
    <source>
        <dbReference type="Proteomes" id="UP000255515"/>
    </source>
</evidence>
<dbReference type="EMBL" id="UFTJ01000001">
    <property type="protein sequence ID" value="SSZ47154.1"/>
    <property type="molecule type" value="Genomic_DNA"/>
</dbReference>
<sequence length="183" mass="19718">MSSCFDNIPHENLEHCPNDEINGGLATTLYHVPVVHVKSFAAPTINNTYESRVKVGTGGIVLVTGKSWKKIDIQKDMNELKSILSGNVGNKKSKAELEFLIPGLKAKGLGFVDAYKNVPSIYAVKDGNGKFIVIGTKDYGAYIDTADGTTGKNFDDDSGITCKIVANHKPLIYEGEISLEPAS</sequence>
<gene>
    <name evidence="1" type="ORF">NCTC11661_00820</name>
</gene>
<reference evidence="1 2" key="1">
    <citation type="submission" date="2018-06" db="EMBL/GenBank/DDBJ databases">
        <authorList>
            <consortium name="Pathogen Informatics"/>
            <person name="Doyle S."/>
        </authorList>
    </citation>
    <scope>NUCLEOTIDE SEQUENCE [LARGE SCALE GENOMIC DNA]</scope>
    <source>
        <strain evidence="1 2">NCTC11661</strain>
    </source>
</reference>
<dbReference type="RefSeq" id="WP_002686437.1">
    <property type="nucleotide sequence ID" value="NZ_UFTJ01000001.1"/>
</dbReference>
<proteinExistence type="predicted"/>
<dbReference type="AlphaFoldDB" id="A0A376C097"/>